<name>A0A803LWZ0_CHEQI</name>
<feature type="compositionally biased region" description="Basic residues" evidence="1">
    <location>
        <begin position="58"/>
        <end position="67"/>
    </location>
</feature>
<feature type="compositionally biased region" description="Basic residues" evidence="1">
    <location>
        <begin position="209"/>
        <end position="219"/>
    </location>
</feature>
<dbReference type="PANTHER" id="PTHR33130:SF40">
    <property type="entry name" value="CHROMOGRANIN (DUF1639)"/>
    <property type="match status" value="1"/>
</dbReference>
<dbReference type="GeneID" id="110722836"/>
<dbReference type="Pfam" id="PF07797">
    <property type="entry name" value="DUF1639"/>
    <property type="match status" value="1"/>
</dbReference>
<dbReference type="Proteomes" id="UP000596660">
    <property type="component" value="Unplaced"/>
</dbReference>
<dbReference type="OMA" id="ERTHYNN"/>
<evidence type="ECO:0000256" key="1">
    <source>
        <dbReference type="SAM" id="MobiDB-lite"/>
    </source>
</evidence>
<dbReference type="EnsemblPlants" id="AUR62019991-RA">
    <property type="protein sequence ID" value="AUR62019991-RA:cds"/>
    <property type="gene ID" value="AUR62019991"/>
</dbReference>
<dbReference type="PANTHER" id="PTHR33130">
    <property type="entry name" value="PUTATIVE (DUF1639)-RELATED"/>
    <property type="match status" value="1"/>
</dbReference>
<gene>
    <name evidence="2" type="primary">LOC110722836</name>
</gene>
<proteinExistence type="predicted"/>
<organism evidence="2 3">
    <name type="scientific">Chenopodium quinoa</name>
    <name type="common">Quinoa</name>
    <dbReference type="NCBI Taxonomy" id="63459"/>
    <lineage>
        <taxon>Eukaryota</taxon>
        <taxon>Viridiplantae</taxon>
        <taxon>Streptophyta</taxon>
        <taxon>Embryophyta</taxon>
        <taxon>Tracheophyta</taxon>
        <taxon>Spermatophyta</taxon>
        <taxon>Magnoliopsida</taxon>
        <taxon>eudicotyledons</taxon>
        <taxon>Gunneridae</taxon>
        <taxon>Pentapetalae</taxon>
        <taxon>Caryophyllales</taxon>
        <taxon>Chenopodiaceae</taxon>
        <taxon>Chenopodioideae</taxon>
        <taxon>Atripliceae</taxon>
        <taxon>Chenopodium</taxon>
    </lineage>
</organism>
<dbReference type="KEGG" id="cqi:110722836"/>
<feature type="region of interest" description="Disordered" evidence="1">
    <location>
        <begin position="1"/>
        <end position="101"/>
    </location>
</feature>
<feature type="region of interest" description="Disordered" evidence="1">
    <location>
        <begin position="203"/>
        <end position="222"/>
    </location>
</feature>
<dbReference type="InterPro" id="IPR012438">
    <property type="entry name" value="DUF1639"/>
</dbReference>
<dbReference type="RefSeq" id="XP_021757828.1">
    <property type="nucleotide sequence ID" value="XM_021902136.1"/>
</dbReference>
<protein>
    <submittedName>
        <fullName evidence="2">Uncharacterized protein</fullName>
    </submittedName>
</protein>
<sequence length="250" mass="27131">MAAAPVKSPLHNFPLTFLKWGSKKDQQRCRRSPYDSPLSPPPPPSSSDAEPSNSKGSRSSRNRRNNHNHPPPTPPPAQDDEEERDCGKKPEVTEEGSGVGVGVAVAVNEGEGDGEKGWNLRPRRAAAMKGVSATNSTPTNTYSGVATTVGESGGDNLPKSMRLRGLETQGNGGANGGGGCERRGIKRFWISLSNKEIEEDIYSMTGSKPSRRPKKRPKNVQKQLDNVFPGLWMVGLSPEYYRCLDVPPKR</sequence>
<dbReference type="OrthoDB" id="769821at2759"/>
<keyword evidence="3" id="KW-1185">Reference proteome</keyword>
<dbReference type="Gramene" id="AUR62019991-RA">
    <property type="protein sequence ID" value="AUR62019991-RA:cds"/>
    <property type="gene ID" value="AUR62019991"/>
</dbReference>
<evidence type="ECO:0000313" key="3">
    <source>
        <dbReference type="Proteomes" id="UP000596660"/>
    </source>
</evidence>
<evidence type="ECO:0000313" key="2">
    <source>
        <dbReference type="EnsemblPlants" id="AUR62019991-RA:cds"/>
    </source>
</evidence>
<reference evidence="2" key="2">
    <citation type="submission" date="2021-03" db="UniProtKB">
        <authorList>
            <consortium name="EnsemblPlants"/>
        </authorList>
    </citation>
    <scope>IDENTIFICATION</scope>
</reference>
<reference evidence="2" key="1">
    <citation type="journal article" date="2017" name="Nature">
        <title>The genome of Chenopodium quinoa.</title>
        <authorList>
            <person name="Jarvis D.E."/>
            <person name="Ho Y.S."/>
            <person name="Lightfoot D.J."/>
            <person name="Schmoeckel S.M."/>
            <person name="Li B."/>
            <person name="Borm T.J.A."/>
            <person name="Ohyanagi H."/>
            <person name="Mineta K."/>
            <person name="Michell C.T."/>
            <person name="Saber N."/>
            <person name="Kharbatia N.M."/>
            <person name="Rupper R.R."/>
            <person name="Sharp A.R."/>
            <person name="Dally N."/>
            <person name="Boughton B.A."/>
            <person name="Woo Y.H."/>
            <person name="Gao G."/>
            <person name="Schijlen E.G.W.M."/>
            <person name="Guo X."/>
            <person name="Momin A.A."/>
            <person name="Negrao S."/>
            <person name="Al-Babili S."/>
            <person name="Gehring C."/>
            <person name="Roessner U."/>
            <person name="Jung C."/>
            <person name="Murphy K."/>
            <person name="Arold S.T."/>
            <person name="Gojobori T."/>
            <person name="van der Linden C.G."/>
            <person name="van Loo E.N."/>
            <person name="Jellen E.N."/>
            <person name="Maughan P.J."/>
            <person name="Tester M."/>
        </authorList>
    </citation>
    <scope>NUCLEOTIDE SEQUENCE [LARGE SCALE GENOMIC DNA]</scope>
    <source>
        <strain evidence="2">cv. PI 614886</strain>
    </source>
</reference>
<dbReference type="AlphaFoldDB" id="A0A803LWZ0"/>
<feature type="compositionally biased region" description="Polar residues" evidence="1">
    <location>
        <begin position="132"/>
        <end position="150"/>
    </location>
</feature>
<feature type="region of interest" description="Disordered" evidence="1">
    <location>
        <begin position="129"/>
        <end position="158"/>
    </location>
</feature>
<feature type="compositionally biased region" description="Low complexity" evidence="1">
    <location>
        <begin position="46"/>
        <end position="57"/>
    </location>
</feature>
<accession>A0A803LWZ0</accession>